<proteinExistence type="inferred from homology"/>
<dbReference type="Proteomes" id="UP000808372">
    <property type="component" value="Chromosome 35"/>
</dbReference>
<evidence type="ECO:0000256" key="2">
    <source>
        <dbReference type="ARBA" id="ARBA00022803"/>
    </source>
</evidence>
<accession>A0A8U0PT63</accession>
<dbReference type="KEGG" id="snh:120029470"/>
<evidence type="ECO:0000256" key="3">
    <source>
        <dbReference type="ARBA" id="ARBA00038336"/>
    </source>
</evidence>
<dbReference type="SUPFAM" id="SSF48452">
    <property type="entry name" value="TPR-like"/>
    <property type="match status" value="3"/>
</dbReference>
<feature type="region of interest" description="Disordered" evidence="5">
    <location>
        <begin position="932"/>
        <end position="958"/>
    </location>
</feature>
<dbReference type="PANTHER" id="PTHR10271">
    <property type="entry name" value="INTERFERON-INDUCED PROTEIN WITH TETRATRICOPEPTIDE REPEATS"/>
    <property type="match status" value="1"/>
</dbReference>
<organism evidence="6 7">
    <name type="scientific">Salvelinus namaycush</name>
    <name type="common">Lake trout</name>
    <name type="synonym">Salmo namaycush</name>
    <dbReference type="NCBI Taxonomy" id="8040"/>
    <lineage>
        <taxon>Eukaryota</taxon>
        <taxon>Metazoa</taxon>
        <taxon>Chordata</taxon>
        <taxon>Craniata</taxon>
        <taxon>Vertebrata</taxon>
        <taxon>Euteleostomi</taxon>
        <taxon>Actinopterygii</taxon>
        <taxon>Neopterygii</taxon>
        <taxon>Teleostei</taxon>
        <taxon>Protacanthopterygii</taxon>
        <taxon>Salmoniformes</taxon>
        <taxon>Salmonidae</taxon>
        <taxon>Salmoninae</taxon>
        <taxon>Salvelinus</taxon>
    </lineage>
</organism>
<keyword evidence="2 4" id="KW-0802">TPR repeat</keyword>
<keyword evidence="6" id="KW-1185">Reference proteome</keyword>
<sequence length="958" mass="109669">MSASVKADMEVKLKALECHFTWGIKKADIKELDSIPEKLLDRIMRFTTPKYHATYFNLLAFLSHLEENNVSALEYLHKAESALKDRQDDTELLVTYANFAWVHYHSGNLDDVDAYIGKLEIIYKGIPSALNIQGSLPSVHGEKGWSLLRFGGLFYKRVKESFQKALEGEPDNASFNMGYALVLYRLEGMVKNKIVSSLMTAAANQLRKALSLEPDNSELMVLLALKLQKNQENKLESMKLIKEALRLSPDVPHVLRYVAKYFKNEGSINESLQVLGKALELSPNSHFLHHQIGLCHKQQLIQMFEQKRKGGEVKAKVEVCICHFSRAVELKPSNIHARVNLAEAYGNNYQLEEAMKIFTVLLEDMSLSDSDKQHCYTAFGLFLFYKKRDEDGAVTQFKKAYQIPIESWERKEAGKRLKQIAERWQDNKKRVGVSPEILMTAGAKQLRKALSLEPDNSELMVLLALKLQKNQENKIESLKLTKEALRLSPDVPHVLRYVAKYFKNEGSINECLQVLGKALELSPNSHFLHHQIGLCHKQQLIQMFEQKRKGGEVKVGQIKAKVLVCIRHFSRAVDLKPSNIHARVNLAEAYGNNYQLEEAMKIFTVLLEDKSLSDSDKQHCYTTFGLFLFYKKRDEDGAVTQFKKAYQIPIESWERKEAGKRLKQIAERWQDNKKRVGVSSEILMTADANQLRKALSLEPDNSELMVLLALKLQKNQENKIESLKLTKEALRLSPDVPHVLRYVAKYFKNEGSINECLQVLGKALELSPNSHFLHHQIGLCHKQQLIQMFEQKRKGGQIKAKVEVCICHFSRAVELKPSNIHARVNLAEAYGNNYQLEEAMKIFINLVKDESLNDSDKQHCYTSFGLFLFHKKKDEGRAVTQFKKAYQIQNESWDRKEAGKKLKQIAERCQTNKRRVGEASEILAFLATEDKEEPRRVNVHSPDTDDLTDALGKGMKLK</sequence>
<gene>
    <name evidence="7" type="primary">LOC120029470</name>
</gene>
<dbReference type="InterPro" id="IPR019734">
    <property type="entry name" value="TPR_rpt"/>
</dbReference>
<keyword evidence="1" id="KW-0677">Repeat</keyword>
<evidence type="ECO:0000313" key="6">
    <source>
        <dbReference type="Proteomes" id="UP000808372"/>
    </source>
</evidence>
<reference evidence="7" key="1">
    <citation type="submission" date="2025-08" db="UniProtKB">
        <authorList>
            <consortium name="RefSeq"/>
        </authorList>
    </citation>
    <scope>IDENTIFICATION</scope>
    <source>
        <tissue evidence="7">White muscle</tissue>
    </source>
</reference>
<dbReference type="FunFam" id="1.25.40.10:FF:000032">
    <property type="entry name" value="Interferon-induced protein with tetratricopeptide repeats 5"/>
    <property type="match status" value="3"/>
</dbReference>
<evidence type="ECO:0000256" key="4">
    <source>
        <dbReference type="PROSITE-ProRule" id="PRU00339"/>
    </source>
</evidence>
<protein>
    <submittedName>
        <fullName evidence="7">Uncharacterized protein LOC120029470 isoform X1</fullName>
    </submittedName>
</protein>
<dbReference type="AlphaFoldDB" id="A0A8U0PT63"/>
<dbReference type="PROSITE" id="PS50005">
    <property type="entry name" value="TPR"/>
    <property type="match status" value="1"/>
</dbReference>
<evidence type="ECO:0000256" key="5">
    <source>
        <dbReference type="SAM" id="MobiDB-lite"/>
    </source>
</evidence>
<dbReference type="SMART" id="SM00028">
    <property type="entry name" value="TPR"/>
    <property type="match status" value="4"/>
</dbReference>
<comment type="similarity">
    <text evidence="3">Belongs to the IFIT family.</text>
</comment>
<dbReference type="RefSeq" id="XP_038830627.1">
    <property type="nucleotide sequence ID" value="XM_038974699.1"/>
</dbReference>
<dbReference type="InterPro" id="IPR011990">
    <property type="entry name" value="TPR-like_helical_dom_sf"/>
</dbReference>
<dbReference type="PANTHER" id="PTHR10271:SF29">
    <property type="entry name" value="INTERFERON-INDUCED PROTEIN WITH TETRATRICOPEPTIDE REPEATS-RELATED"/>
    <property type="match status" value="1"/>
</dbReference>
<dbReference type="GO" id="GO:0005829">
    <property type="term" value="C:cytosol"/>
    <property type="evidence" value="ECO:0007669"/>
    <property type="project" value="TreeGrafter"/>
</dbReference>
<evidence type="ECO:0000256" key="1">
    <source>
        <dbReference type="ARBA" id="ARBA00022737"/>
    </source>
</evidence>
<evidence type="ECO:0000313" key="7">
    <source>
        <dbReference type="RefSeq" id="XP_038830627.1"/>
    </source>
</evidence>
<feature type="repeat" description="TPR" evidence="4">
    <location>
        <begin position="252"/>
        <end position="285"/>
    </location>
</feature>
<dbReference type="GeneID" id="120029470"/>
<dbReference type="Gene3D" id="1.25.40.10">
    <property type="entry name" value="Tetratricopeptide repeat domain"/>
    <property type="match status" value="5"/>
</dbReference>
<name>A0A8U0PT63_SALNM</name>
<dbReference type="GO" id="GO:0051607">
    <property type="term" value="P:defense response to virus"/>
    <property type="evidence" value="ECO:0007669"/>
    <property type="project" value="TreeGrafter"/>
</dbReference>